<feature type="compositionally biased region" description="Gly residues" evidence="1">
    <location>
        <begin position="364"/>
        <end position="378"/>
    </location>
</feature>
<evidence type="ECO:0000313" key="4">
    <source>
        <dbReference type="EMBL" id="QDT23327.1"/>
    </source>
</evidence>
<dbReference type="Proteomes" id="UP000320421">
    <property type="component" value="Chromosome"/>
</dbReference>
<feature type="domain" description="Pyrrolo-quinoline quinone repeat" evidence="3">
    <location>
        <begin position="97"/>
        <end position="345"/>
    </location>
</feature>
<dbReference type="InterPro" id="IPR011047">
    <property type="entry name" value="Quinoprotein_ADH-like_sf"/>
</dbReference>
<name>A0A517PVC9_9PLAN</name>
<dbReference type="Gene3D" id="2.40.128.630">
    <property type="match status" value="1"/>
</dbReference>
<proteinExistence type="predicted"/>
<dbReference type="Gene3D" id="2.130.10.10">
    <property type="entry name" value="YVTN repeat-like/Quinoprotein amine dehydrogenase"/>
    <property type="match status" value="1"/>
</dbReference>
<accession>A0A517PVC9</accession>
<evidence type="ECO:0000256" key="2">
    <source>
        <dbReference type="SAM" id="SignalP"/>
    </source>
</evidence>
<reference evidence="4 5" key="1">
    <citation type="submission" date="2019-02" db="EMBL/GenBank/DDBJ databases">
        <title>Deep-cultivation of Planctomycetes and their phenomic and genomic characterization uncovers novel biology.</title>
        <authorList>
            <person name="Wiegand S."/>
            <person name="Jogler M."/>
            <person name="Boedeker C."/>
            <person name="Pinto D."/>
            <person name="Vollmers J."/>
            <person name="Rivas-Marin E."/>
            <person name="Kohn T."/>
            <person name="Peeters S.H."/>
            <person name="Heuer A."/>
            <person name="Rast P."/>
            <person name="Oberbeckmann S."/>
            <person name="Bunk B."/>
            <person name="Jeske O."/>
            <person name="Meyerdierks A."/>
            <person name="Storesund J.E."/>
            <person name="Kallscheuer N."/>
            <person name="Luecker S."/>
            <person name="Lage O.M."/>
            <person name="Pohl T."/>
            <person name="Merkel B.J."/>
            <person name="Hornburger P."/>
            <person name="Mueller R.-W."/>
            <person name="Bruemmer F."/>
            <person name="Labrenz M."/>
            <person name="Spormann A.M."/>
            <person name="Op den Camp H."/>
            <person name="Overmann J."/>
            <person name="Amann R."/>
            <person name="Jetten M.S.M."/>
            <person name="Mascher T."/>
            <person name="Medema M.H."/>
            <person name="Devos D.P."/>
            <person name="Kaster A.-K."/>
            <person name="Ovreas L."/>
            <person name="Rohde M."/>
            <person name="Galperin M.Y."/>
            <person name="Jogler C."/>
        </authorList>
    </citation>
    <scope>NUCLEOTIDE SEQUENCE [LARGE SCALE GENOMIC DNA]</scope>
    <source>
        <strain evidence="4 5">HG66A1</strain>
    </source>
</reference>
<evidence type="ECO:0000259" key="3">
    <source>
        <dbReference type="Pfam" id="PF13360"/>
    </source>
</evidence>
<dbReference type="PANTHER" id="PTHR34512:SF30">
    <property type="entry name" value="OUTER MEMBRANE PROTEIN ASSEMBLY FACTOR BAMB"/>
    <property type="match status" value="1"/>
</dbReference>
<organism evidence="4 5">
    <name type="scientific">Gimesia chilikensis</name>
    <dbReference type="NCBI Taxonomy" id="2605989"/>
    <lineage>
        <taxon>Bacteria</taxon>
        <taxon>Pseudomonadati</taxon>
        <taxon>Planctomycetota</taxon>
        <taxon>Planctomycetia</taxon>
        <taxon>Planctomycetales</taxon>
        <taxon>Planctomycetaceae</taxon>
        <taxon>Gimesia</taxon>
    </lineage>
</organism>
<dbReference type="SUPFAM" id="SSF50998">
    <property type="entry name" value="Quinoprotein alcohol dehydrogenase-like"/>
    <property type="match status" value="1"/>
</dbReference>
<evidence type="ECO:0000256" key="1">
    <source>
        <dbReference type="SAM" id="MobiDB-lite"/>
    </source>
</evidence>
<sequence length="449" mass="48944" precursor="true">MQSRVAVFALLMLISSSVQADWMRFRGPNGSGVSDETQATPAEWSSQKNLKWKVALPGPGSSSPIIVGDKVFVTCWSGYGMSRNEPPGDQKDLRRHLICLDRKTGKVLWDRSVKPVLPEDVYTGMFAEHGFASHTPTSDGKHVYAYFGKSGAVAYDMEGKQLWQTIIGDELDPRRWGSSSSPILYKDLLIVTASAESEAMVALNNETGKEVWRQESTGFNATWGTPIVVPVNQERTDLVIGVPYEIWGLNPENGKLRWYCEAMDTDTYCSSVIAGKDGVVYGIEGRGGGSIAVKVDGSGDVTKSNVLWSGRDANRIETPILYDGRIYFFSRGIVNCIDAKTGERIFRGRLESDSGLTASEEPARGGGFGGRRGGGGFRGSDYSSPVAADGKIYFVSRSGETYVIKASDKLEQLAVNRLTTDEEDFSASPAIDGGDLFIRSDKHLYCVGK</sequence>
<dbReference type="RefSeq" id="WP_145190576.1">
    <property type="nucleotide sequence ID" value="NZ_CP036266.1"/>
</dbReference>
<gene>
    <name evidence="4" type="primary">pvadh</name>
    <name evidence="4" type="ORF">HG66A1_51440</name>
</gene>
<dbReference type="PANTHER" id="PTHR34512">
    <property type="entry name" value="CELL SURFACE PROTEIN"/>
    <property type="match status" value="1"/>
</dbReference>
<keyword evidence="4" id="KW-0560">Oxidoreductase</keyword>
<dbReference type="InterPro" id="IPR002372">
    <property type="entry name" value="PQQ_rpt_dom"/>
</dbReference>
<dbReference type="Pfam" id="PF13360">
    <property type="entry name" value="PQQ_2"/>
    <property type="match status" value="1"/>
</dbReference>
<dbReference type="GO" id="GO:0047059">
    <property type="term" value="F:polyvinyl alcohol dehydrogenase (cytochrome) activity"/>
    <property type="evidence" value="ECO:0007669"/>
    <property type="project" value="UniProtKB-EC"/>
</dbReference>
<keyword evidence="2" id="KW-0732">Signal</keyword>
<protein>
    <submittedName>
        <fullName evidence="4">Polyvinylalcohol dehydrogenase</fullName>
        <ecNumber evidence="4">1.1.2.6</ecNumber>
    </submittedName>
</protein>
<dbReference type="AlphaFoldDB" id="A0A517PVC9"/>
<feature type="chain" id="PRO_5022012596" evidence="2">
    <location>
        <begin position="21"/>
        <end position="449"/>
    </location>
</feature>
<feature type="region of interest" description="Disordered" evidence="1">
    <location>
        <begin position="356"/>
        <end position="380"/>
    </location>
</feature>
<dbReference type="InterPro" id="IPR018391">
    <property type="entry name" value="PQQ_b-propeller_rpt"/>
</dbReference>
<dbReference type="InterPro" id="IPR015943">
    <property type="entry name" value="WD40/YVTN_repeat-like_dom_sf"/>
</dbReference>
<dbReference type="SMART" id="SM00564">
    <property type="entry name" value="PQQ"/>
    <property type="match status" value="2"/>
</dbReference>
<keyword evidence="5" id="KW-1185">Reference proteome</keyword>
<dbReference type="EMBL" id="CP036266">
    <property type="protein sequence ID" value="QDT23327.1"/>
    <property type="molecule type" value="Genomic_DNA"/>
</dbReference>
<evidence type="ECO:0000313" key="5">
    <source>
        <dbReference type="Proteomes" id="UP000320421"/>
    </source>
</evidence>
<dbReference type="EC" id="1.1.2.6" evidence="4"/>
<dbReference type="OrthoDB" id="244732at2"/>
<feature type="signal peptide" evidence="2">
    <location>
        <begin position="1"/>
        <end position="20"/>
    </location>
</feature>